<keyword evidence="2" id="KW-1185">Reference proteome</keyword>
<evidence type="ECO:0000313" key="2">
    <source>
        <dbReference type="Proteomes" id="UP000053477"/>
    </source>
</evidence>
<protein>
    <submittedName>
        <fullName evidence="1">Uncharacterized protein</fullName>
    </submittedName>
</protein>
<organism evidence="1 2">
    <name type="scientific">Schizopora paradoxa</name>
    <dbReference type="NCBI Taxonomy" id="27342"/>
    <lineage>
        <taxon>Eukaryota</taxon>
        <taxon>Fungi</taxon>
        <taxon>Dikarya</taxon>
        <taxon>Basidiomycota</taxon>
        <taxon>Agaricomycotina</taxon>
        <taxon>Agaricomycetes</taxon>
        <taxon>Hymenochaetales</taxon>
        <taxon>Schizoporaceae</taxon>
        <taxon>Schizopora</taxon>
    </lineage>
</organism>
<accession>A0A0H2S542</accession>
<name>A0A0H2S542_9AGAM</name>
<dbReference type="Proteomes" id="UP000053477">
    <property type="component" value="Unassembled WGS sequence"/>
</dbReference>
<proteinExistence type="predicted"/>
<reference evidence="1 2" key="1">
    <citation type="submission" date="2015-04" db="EMBL/GenBank/DDBJ databases">
        <title>Complete genome sequence of Schizopora paradoxa KUC8140, a cosmopolitan wood degrader in East Asia.</title>
        <authorList>
            <consortium name="DOE Joint Genome Institute"/>
            <person name="Min B."/>
            <person name="Park H."/>
            <person name="Jang Y."/>
            <person name="Kim J.-J."/>
            <person name="Kim K.H."/>
            <person name="Pangilinan J."/>
            <person name="Lipzen A."/>
            <person name="Riley R."/>
            <person name="Grigoriev I.V."/>
            <person name="Spatafora J.W."/>
            <person name="Choi I.-G."/>
        </authorList>
    </citation>
    <scope>NUCLEOTIDE SEQUENCE [LARGE SCALE GENOMIC DNA]</scope>
    <source>
        <strain evidence="1 2">KUC8140</strain>
    </source>
</reference>
<sequence length="173" mass="20013">MRRGCIAQLQVRHPLDRRDGAVPGDEKRDFAGERLRPQQYKPALPLAVLSLMSWCLGPTSNVSTLGTSAWTSLERRALVFLEGLSSGLLGDDMEDEDDAQAYVRDRSFKFECLRLRNSKRYGWTRSILATWKTYKHYSRSRRYRRFCILIAKRYDVEQASVSEFASVWEAKVV</sequence>
<evidence type="ECO:0000313" key="1">
    <source>
        <dbReference type="EMBL" id="KLO19039.1"/>
    </source>
</evidence>
<gene>
    <name evidence="1" type="ORF">SCHPADRAFT_86974</name>
</gene>
<dbReference type="AlphaFoldDB" id="A0A0H2S542"/>
<dbReference type="EMBL" id="KQ085889">
    <property type="protein sequence ID" value="KLO19039.1"/>
    <property type="molecule type" value="Genomic_DNA"/>
</dbReference>
<dbReference type="InParanoid" id="A0A0H2S542"/>